<gene>
    <name evidence="9 12" type="primary">guaA</name>
    <name evidence="12" type="ORF">G4Z02_04570</name>
</gene>
<dbReference type="InterPro" id="IPR022955">
    <property type="entry name" value="GMP_synthase"/>
</dbReference>
<evidence type="ECO:0000259" key="11">
    <source>
        <dbReference type="PROSITE" id="PS51553"/>
    </source>
</evidence>
<dbReference type="GO" id="GO:0003921">
    <property type="term" value="F:GMP synthase activity"/>
    <property type="evidence" value="ECO:0007669"/>
    <property type="project" value="InterPro"/>
</dbReference>
<keyword evidence="7 9" id="KW-0067">ATP-binding</keyword>
<dbReference type="PANTHER" id="PTHR11922:SF2">
    <property type="entry name" value="GMP SYNTHASE [GLUTAMINE-HYDROLYZING]"/>
    <property type="match status" value="1"/>
</dbReference>
<keyword evidence="4 9" id="KW-0547">Nucleotide-binding</keyword>
<dbReference type="Gene3D" id="3.30.300.10">
    <property type="match status" value="1"/>
</dbReference>
<accession>A0A7L7KSX2</accession>
<dbReference type="PANTHER" id="PTHR11922">
    <property type="entry name" value="GMP SYNTHASE-RELATED"/>
    <property type="match status" value="1"/>
</dbReference>
<dbReference type="Proteomes" id="UP000514720">
    <property type="component" value="Chromosome"/>
</dbReference>
<dbReference type="InterPro" id="IPR022310">
    <property type="entry name" value="NAD/GMP_synthase"/>
</dbReference>
<dbReference type="PRINTS" id="PR00097">
    <property type="entry name" value="ANTSNTHASEII"/>
</dbReference>
<evidence type="ECO:0000313" key="12">
    <source>
        <dbReference type="EMBL" id="QMS85044.1"/>
    </source>
</evidence>
<protein>
    <recommendedName>
        <fullName evidence="9">GMP synthase [glutamine-hydrolyzing]</fullName>
        <ecNumber evidence="9">6.3.5.2</ecNumber>
    </recommendedName>
    <alternativeName>
        <fullName evidence="9">GMP synthetase</fullName>
    </alternativeName>
    <alternativeName>
        <fullName evidence="9">Glutamine amidotransferase</fullName>
    </alternativeName>
</protein>
<feature type="active site" evidence="9">
    <location>
        <position position="168"/>
    </location>
</feature>
<comment type="pathway">
    <text evidence="2 9">Purine metabolism; GMP biosynthesis; GMP from XMP (L-Gln route): step 1/1.</text>
</comment>
<dbReference type="RefSeq" id="WP_258878670.1">
    <property type="nucleotide sequence ID" value="NZ_CP048914.1"/>
</dbReference>
<feature type="active site" evidence="9">
    <location>
        <position position="166"/>
    </location>
</feature>
<sequence length="509" mass="57460">MDTIIVLDFGSQYNQLIARRVRELGVYSEIHPFHYNLENLVQPHIKGIILSGGPNSVYDEHAPQITKELFDLQIPILGICYGMQITQYLFNGTITPTDKREYGKSALHITQSNPLTKGIPSSSTVWMSHGDHVDALAPSFDQLGHTDSCIAIAKHQTKEIYNLQFHPEVTHTTYGKQLLSNFVLAICKATPSWRIENYIEQTIQHIKDVVQKDQVILALSGGVDSSVAAMLIHKAVGKQLTCVFVDTGLLRKDEGNKVMALYAEHYNINVVRINAKEAFMKALKDVTDPEEKRKVIGTEFIRVFEQFKQEHANARFLAQGTIYPDVIESVSIKGPSETIKSHHNVGGLPEEMNFELLEPLRELFKDEVRQVGLQLGIPKHMIMRHPFPGPGLGIRILGEITDQKVRILQEADHIFISELYAHDLYDQVSQAFVVLLPVKSVGVMGDKRTYEYVASLRSADTIDFMTATFSHLPYEFLDRVTTRIINEVQGINRVVYDITSKPPGTIEWE</sequence>
<comment type="function">
    <text evidence="1 9">Catalyzes the synthesis of GMP from XMP.</text>
</comment>
<dbReference type="EMBL" id="CP048914">
    <property type="protein sequence ID" value="QMS85044.1"/>
    <property type="molecule type" value="Genomic_DNA"/>
</dbReference>
<dbReference type="Pfam" id="PF02540">
    <property type="entry name" value="NAD_synthase"/>
    <property type="match status" value="1"/>
</dbReference>
<evidence type="ECO:0000256" key="4">
    <source>
        <dbReference type="ARBA" id="ARBA00022741"/>
    </source>
</evidence>
<dbReference type="InterPro" id="IPR025777">
    <property type="entry name" value="GMPS_ATP_PPase_dom"/>
</dbReference>
<dbReference type="CDD" id="cd01742">
    <property type="entry name" value="GATase1_GMP_Synthase"/>
    <property type="match status" value="1"/>
</dbReference>
<comment type="subunit">
    <text evidence="9">Homodimer.</text>
</comment>
<dbReference type="Pfam" id="PF00117">
    <property type="entry name" value="GATase"/>
    <property type="match status" value="1"/>
</dbReference>
<evidence type="ECO:0000256" key="6">
    <source>
        <dbReference type="ARBA" id="ARBA00022755"/>
    </source>
</evidence>
<feature type="binding site" evidence="10">
    <location>
        <begin position="220"/>
        <end position="226"/>
    </location>
    <ligand>
        <name>ATP</name>
        <dbReference type="ChEBI" id="CHEBI:30616"/>
    </ligand>
</feature>
<dbReference type="InterPro" id="IPR004739">
    <property type="entry name" value="GMP_synth_GATase"/>
</dbReference>
<dbReference type="UniPathway" id="UPA00189">
    <property type="reaction ID" value="UER00296"/>
</dbReference>
<dbReference type="NCBIfam" id="TIGR00884">
    <property type="entry name" value="guaA_Cterm"/>
    <property type="match status" value="1"/>
</dbReference>
<evidence type="ECO:0000313" key="13">
    <source>
        <dbReference type="Proteomes" id="UP000514720"/>
    </source>
</evidence>
<dbReference type="GO" id="GO:0005829">
    <property type="term" value="C:cytosol"/>
    <property type="evidence" value="ECO:0007669"/>
    <property type="project" value="TreeGrafter"/>
</dbReference>
<keyword evidence="5 9" id="KW-0332">GMP biosynthesis</keyword>
<reference evidence="12 13" key="1">
    <citation type="submission" date="2020-02" db="EMBL/GenBank/DDBJ databases">
        <authorList>
            <person name="Zheng R.K."/>
            <person name="Sun C.M."/>
        </authorList>
    </citation>
    <scope>NUCLEOTIDE SEQUENCE [LARGE SCALE GENOMIC DNA]</scope>
    <source>
        <strain evidence="13">zrk13</strain>
    </source>
</reference>
<dbReference type="PROSITE" id="PS51273">
    <property type="entry name" value="GATASE_TYPE_1"/>
    <property type="match status" value="1"/>
</dbReference>
<dbReference type="FunFam" id="3.30.300.10:FF:000002">
    <property type="entry name" value="GMP synthase [glutamine-hydrolyzing]"/>
    <property type="match status" value="1"/>
</dbReference>
<dbReference type="Gene3D" id="3.40.50.620">
    <property type="entry name" value="HUPs"/>
    <property type="match status" value="1"/>
</dbReference>
<dbReference type="NCBIfam" id="TIGR00888">
    <property type="entry name" value="guaA_Nterm"/>
    <property type="match status" value="1"/>
</dbReference>
<dbReference type="FunFam" id="3.40.50.620:FF:000001">
    <property type="entry name" value="GMP synthase [glutamine-hydrolyzing]"/>
    <property type="match status" value="1"/>
</dbReference>
<dbReference type="InterPro" id="IPR001674">
    <property type="entry name" value="GMP_synth_C"/>
</dbReference>
<dbReference type="InterPro" id="IPR014729">
    <property type="entry name" value="Rossmann-like_a/b/a_fold"/>
</dbReference>
<dbReference type="InterPro" id="IPR029062">
    <property type="entry name" value="Class_I_gatase-like"/>
</dbReference>
<keyword evidence="3 9" id="KW-0436">Ligase</keyword>
<evidence type="ECO:0000256" key="7">
    <source>
        <dbReference type="ARBA" id="ARBA00022840"/>
    </source>
</evidence>
<feature type="active site" description="Nucleophile" evidence="9">
    <location>
        <position position="80"/>
    </location>
</feature>
<organism evidence="12 13">
    <name type="scientific">Candidatus Xianfuyuplasma coldseepsis</name>
    <dbReference type="NCBI Taxonomy" id="2782163"/>
    <lineage>
        <taxon>Bacteria</taxon>
        <taxon>Bacillati</taxon>
        <taxon>Mycoplasmatota</taxon>
        <taxon>Mollicutes</taxon>
        <taxon>Candidatus Izemoplasmatales</taxon>
        <taxon>Candidatus Izemoplasmataceae</taxon>
        <taxon>Candidatus Xianfuyuplasma</taxon>
    </lineage>
</organism>
<evidence type="ECO:0000256" key="1">
    <source>
        <dbReference type="ARBA" id="ARBA00002332"/>
    </source>
</evidence>
<evidence type="ECO:0000256" key="3">
    <source>
        <dbReference type="ARBA" id="ARBA00022598"/>
    </source>
</evidence>
<dbReference type="Pfam" id="PF00958">
    <property type="entry name" value="GMP_synt_C"/>
    <property type="match status" value="1"/>
</dbReference>
<keyword evidence="6 9" id="KW-0658">Purine biosynthesis</keyword>
<dbReference type="Gene3D" id="3.40.50.880">
    <property type="match status" value="1"/>
</dbReference>
<dbReference type="EC" id="6.3.5.2" evidence="9"/>
<keyword evidence="8 9" id="KW-0315">Glutamine amidotransferase</keyword>
<dbReference type="PROSITE" id="PS51553">
    <property type="entry name" value="GMPS_ATP_PPASE"/>
    <property type="match status" value="1"/>
</dbReference>
<evidence type="ECO:0000256" key="8">
    <source>
        <dbReference type="ARBA" id="ARBA00022962"/>
    </source>
</evidence>
<dbReference type="CDD" id="cd01997">
    <property type="entry name" value="GMP_synthase_C"/>
    <property type="match status" value="1"/>
</dbReference>
<dbReference type="PRINTS" id="PR00096">
    <property type="entry name" value="GATASE"/>
</dbReference>
<feature type="domain" description="GMPS ATP-PPase" evidence="11">
    <location>
        <begin position="193"/>
        <end position="384"/>
    </location>
</feature>
<evidence type="ECO:0000256" key="9">
    <source>
        <dbReference type="HAMAP-Rule" id="MF_00344"/>
    </source>
</evidence>
<dbReference type="KEGG" id="xcl:G4Z02_04570"/>
<evidence type="ECO:0000256" key="5">
    <source>
        <dbReference type="ARBA" id="ARBA00022749"/>
    </source>
</evidence>
<proteinExistence type="inferred from homology"/>
<evidence type="ECO:0000256" key="10">
    <source>
        <dbReference type="PROSITE-ProRule" id="PRU00886"/>
    </source>
</evidence>
<dbReference type="SUPFAM" id="SSF52317">
    <property type="entry name" value="Class I glutamine amidotransferase-like"/>
    <property type="match status" value="1"/>
</dbReference>
<dbReference type="NCBIfam" id="NF000848">
    <property type="entry name" value="PRK00074.1"/>
    <property type="match status" value="1"/>
</dbReference>
<evidence type="ECO:0000256" key="2">
    <source>
        <dbReference type="ARBA" id="ARBA00005153"/>
    </source>
</evidence>
<dbReference type="AlphaFoldDB" id="A0A7L7KSX2"/>
<dbReference type="FunFam" id="3.40.50.880:FF:000001">
    <property type="entry name" value="GMP synthase [glutamine-hydrolyzing]"/>
    <property type="match status" value="1"/>
</dbReference>
<name>A0A7L7KSX2_9MOLU</name>
<comment type="catalytic activity">
    <reaction evidence="9">
        <text>XMP + L-glutamine + ATP + H2O = GMP + L-glutamate + AMP + diphosphate + 2 H(+)</text>
        <dbReference type="Rhea" id="RHEA:11680"/>
        <dbReference type="ChEBI" id="CHEBI:15377"/>
        <dbReference type="ChEBI" id="CHEBI:15378"/>
        <dbReference type="ChEBI" id="CHEBI:29985"/>
        <dbReference type="ChEBI" id="CHEBI:30616"/>
        <dbReference type="ChEBI" id="CHEBI:33019"/>
        <dbReference type="ChEBI" id="CHEBI:57464"/>
        <dbReference type="ChEBI" id="CHEBI:58115"/>
        <dbReference type="ChEBI" id="CHEBI:58359"/>
        <dbReference type="ChEBI" id="CHEBI:456215"/>
        <dbReference type="EC" id="6.3.5.2"/>
    </reaction>
</comment>
<dbReference type="InterPro" id="IPR017926">
    <property type="entry name" value="GATASE"/>
</dbReference>
<dbReference type="HAMAP" id="MF_00344">
    <property type="entry name" value="GMP_synthase"/>
    <property type="match status" value="1"/>
</dbReference>
<dbReference type="GO" id="GO:0005524">
    <property type="term" value="F:ATP binding"/>
    <property type="evidence" value="ECO:0007669"/>
    <property type="project" value="UniProtKB-UniRule"/>
</dbReference>
<dbReference type="SUPFAM" id="SSF54810">
    <property type="entry name" value="GMP synthetase C-terminal dimerisation domain"/>
    <property type="match status" value="1"/>
</dbReference>
<dbReference type="SUPFAM" id="SSF52402">
    <property type="entry name" value="Adenine nucleotide alpha hydrolases-like"/>
    <property type="match status" value="1"/>
</dbReference>
<keyword evidence="13" id="KW-1185">Reference proteome</keyword>